<keyword evidence="2" id="KW-0472">Membrane</keyword>
<feature type="region of interest" description="Disordered" evidence="1">
    <location>
        <begin position="1"/>
        <end position="32"/>
    </location>
</feature>
<dbReference type="InterPro" id="IPR058517">
    <property type="entry name" value="DUF8204"/>
</dbReference>
<sequence length="184" mass="20158">MDTSKEVDGGGNNNNNNKQEKHESEAVKGGGGDSIRKGRSCIGYHYFSSSLKSSNGKPRCIGLPRTLQQVPNEAIRSSEAKALEYGGRTILGFYYSCTGYSIYINVQDDVSTDNKQTKMIELPACVGLEHLWDVKVTCGDTGSTPAPAHSKVERHQQRQTLFHFAALPLVALLVSTLRVLKVNR</sequence>
<gene>
    <name evidence="4" type="ORF">LWI29_035251</name>
</gene>
<dbReference type="EMBL" id="JAUESC010000002">
    <property type="protein sequence ID" value="KAK0606212.1"/>
    <property type="molecule type" value="Genomic_DNA"/>
</dbReference>
<keyword evidence="5" id="KW-1185">Reference proteome</keyword>
<comment type="caution">
    <text evidence="4">The sequence shown here is derived from an EMBL/GenBank/DDBJ whole genome shotgun (WGS) entry which is preliminary data.</text>
</comment>
<keyword evidence="2" id="KW-0812">Transmembrane</keyword>
<dbReference type="PANTHER" id="PTHR34566">
    <property type="entry name" value="ALTERED INHERITANCE OF MITOCHONDRIA PROTEIN"/>
    <property type="match status" value="1"/>
</dbReference>
<reference evidence="4" key="2">
    <citation type="submission" date="2023-06" db="EMBL/GenBank/DDBJ databases">
        <authorList>
            <person name="Swenson N.G."/>
            <person name="Wegrzyn J.L."/>
            <person name="Mcevoy S.L."/>
        </authorList>
    </citation>
    <scope>NUCLEOTIDE SEQUENCE</scope>
    <source>
        <strain evidence="4">NS2018</strain>
        <tissue evidence="4">Leaf</tissue>
    </source>
</reference>
<evidence type="ECO:0000259" key="3">
    <source>
        <dbReference type="Pfam" id="PF26631"/>
    </source>
</evidence>
<dbReference type="Proteomes" id="UP001168877">
    <property type="component" value="Unassembled WGS sequence"/>
</dbReference>
<dbReference type="Pfam" id="PF26631">
    <property type="entry name" value="DUF8204"/>
    <property type="match status" value="1"/>
</dbReference>
<accession>A0AA39TGQ7</accession>
<reference evidence="4" key="1">
    <citation type="journal article" date="2022" name="Plant J.">
        <title>Strategies of tolerance reflected in two North American maple genomes.</title>
        <authorList>
            <person name="McEvoy S.L."/>
            <person name="Sezen U.U."/>
            <person name="Trouern-Trend A."/>
            <person name="McMahon S.M."/>
            <person name="Schaberg P.G."/>
            <person name="Yang J."/>
            <person name="Wegrzyn J.L."/>
            <person name="Swenson N.G."/>
        </authorList>
    </citation>
    <scope>NUCLEOTIDE SEQUENCE</scope>
    <source>
        <strain evidence="4">NS2018</strain>
    </source>
</reference>
<evidence type="ECO:0000313" key="5">
    <source>
        <dbReference type="Proteomes" id="UP001168877"/>
    </source>
</evidence>
<proteinExistence type="predicted"/>
<dbReference type="AlphaFoldDB" id="A0AA39TGQ7"/>
<organism evidence="4 5">
    <name type="scientific">Acer saccharum</name>
    <name type="common">Sugar maple</name>
    <dbReference type="NCBI Taxonomy" id="4024"/>
    <lineage>
        <taxon>Eukaryota</taxon>
        <taxon>Viridiplantae</taxon>
        <taxon>Streptophyta</taxon>
        <taxon>Embryophyta</taxon>
        <taxon>Tracheophyta</taxon>
        <taxon>Spermatophyta</taxon>
        <taxon>Magnoliopsida</taxon>
        <taxon>eudicotyledons</taxon>
        <taxon>Gunneridae</taxon>
        <taxon>Pentapetalae</taxon>
        <taxon>rosids</taxon>
        <taxon>malvids</taxon>
        <taxon>Sapindales</taxon>
        <taxon>Sapindaceae</taxon>
        <taxon>Hippocastanoideae</taxon>
        <taxon>Acereae</taxon>
        <taxon>Acer</taxon>
    </lineage>
</organism>
<dbReference type="PANTHER" id="PTHR34566:SF2">
    <property type="entry name" value="ALTERED INHERITANCE OF MITOCHONDRIA PROTEIN"/>
    <property type="match status" value="1"/>
</dbReference>
<evidence type="ECO:0000313" key="4">
    <source>
        <dbReference type="EMBL" id="KAK0606212.1"/>
    </source>
</evidence>
<evidence type="ECO:0000256" key="1">
    <source>
        <dbReference type="SAM" id="MobiDB-lite"/>
    </source>
</evidence>
<feature type="domain" description="DUF8204" evidence="3">
    <location>
        <begin position="37"/>
        <end position="131"/>
    </location>
</feature>
<name>A0AA39TGQ7_ACESA</name>
<protein>
    <recommendedName>
        <fullName evidence="3">DUF8204 domain-containing protein</fullName>
    </recommendedName>
</protein>
<keyword evidence="2" id="KW-1133">Transmembrane helix</keyword>
<feature type="transmembrane region" description="Helical" evidence="2">
    <location>
        <begin position="161"/>
        <end position="180"/>
    </location>
</feature>
<evidence type="ECO:0000256" key="2">
    <source>
        <dbReference type="SAM" id="Phobius"/>
    </source>
</evidence>